<evidence type="ECO:0000259" key="4">
    <source>
        <dbReference type="PROSITE" id="PS50932"/>
    </source>
</evidence>
<dbReference type="Gene3D" id="1.10.260.40">
    <property type="entry name" value="lambda repressor-like DNA-binding domains"/>
    <property type="match status" value="1"/>
</dbReference>
<dbReference type="GO" id="GO:0003700">
    <property type="term" value="F:DNA-binding transcription factor activity"/>
    <property type="evidence" value="ECO:0007669"/>
    <property type="project" value="TreeGrafter"/>
</dbReference>
<dbReference type="InterPro" id="IPR046335">
    <property type="entry name" value="LacI/GalR-like_sensor"/>
</dbReference>
<dbReference type="PANTHER" id="PTHR30146">
    <property type="entry name" value="LACI-RELATED TRANSCRIPTIONAL REPRESSOR"/>
    <property type="match status" value="1"/>
</dbReference>
<dbReference type="Pfam" id="PF00356">
    <property type="entry name" value="LacI"/>
    <property type="match status" value="1"/>
</dbReference>
<keyword evidence="2 5" id="KW-0238">DNA-binding</keyword>
<accession>A0AAW9K2I6</accession>
<dbReference type="InterPro" id="IPR028082">
    <property type="entry name" value="Peripla_BP_I"/>
</dbReference>
<evidence type="ECO:0000313" key="5">
    <source>
        <dbReference type="EMBL" id="MDZ5757521.1"/>
    </source>
</evidence>
<protein>
    <submittedName>
        <fullName evidence="5">LacI family DNA-binding transcriptional regulator</fullName>
    </submittedName>
</protein>
<dbReference type="CDD" id="cd01392">
    <property type="entry name" value="HTH_LacI"/>
    <property type="match status" value="1"/>
</dbReference>
<dbReference type="SUPFAM" id="SSF53822">
    <property type="entry name" value="Periplasmic binding protein-like I"/>
    <property type="match status" value="1"/>
</dbReference>
<gene>
    <name evidence="5" type="ORF">RAK27_02510</name>
</gene>
<dbReference type="InterPro" id="IPR000843">
    <property type="entry name" value="HTH_LacI"/>
</dbReference>
<dbReference type="Pfam" id="PF13377">
    <property type="entry name" value="Peripla_BP_3"/>
    <property type="match status" value="1"/>
</dbReference>
<comment type="caution">
    <text evidence="5">The sequence shown here is derived from an EMBL/GenBank/DDBJ whole genome shotgun (WGS) entry which is preliminary data.</text>
</comment>
<dbReference type="SMART" id="SM00354">
    <property type="entry name" value="HTH_LACI"/>
    <property type="match status" value="1"/>
</dbReference>
<sequence length="325" mass="35782">MVTINDIARLAGVAKSTVSRYLNGGSVSAKTKAKIDKIVAETGYKPNTFAQSLKAKNTAMIGTIVPRLDSYATTQGLKGIDEQLRAVDYQLLITNSNQDIQREIEAIYAYAKQKVAGIILFATVITDEHRKAIDSSKVPVIILGQQADGYHSIVHDDYQAGYMLGKYAVGLGHRIFTYFGVFEDDIAVGQKRKQGILDGIKPNGTIEIIETTFAIEAAYQKALKILPKMESSYVICATDNIALGVLKAAHELKMVIPDQFSLSGFGDYDVTTAVFPMITTIKFPYYQSGVIAAENLYQLIEGEKIPEIIKLDNQLVERESTKRLK</sequence>
<organism evidence="5 6">
    <name type="scientific">Carnobacterium maltaromaticum</name>
    <name type="common">Carnobacterium piscicola</name>
    <dbReference type="NCBI Taxonomy" id="2751"/>
    <lineage>
        <taxon>Bacteria</taxon>
        <taxon>Bacillati</taxon>
        <taxon>Bacillota</taxon>
        <taxon>Bacilli</taxon>
        <taxon>Lactobacillales</taxon>
        <taxon>Carnobacteriaceae</taxon>
        <taxon>Carnobacterium</taxon>
    </lineage>
</organism>
<dbReference type="InterPro" id="IPR010982">
    <property type="entry name" value="Lambda_DNA-bd_dom_sf"/>
</dbReference>
<dbReference type="PANTHER" id="PTHR30146:SF154">
    <property type="entry name" value="TRANSCRIPTION REGULATOR, MEMBER OF GALR FAMILY"/>
    <property type="match status" value="1"/>
</dbReference>
<dbReference type="PRINTS" id="PR00036">
    <property type="entry name" value="HTHLACI"/>
</dbReference>
<dbReference type="RefSeq" id="WP_322808421.1">
    <property type="nucleotide sequence ID" value="NZ_JAVBVO010000002.1"/>
</dbReference>
<dbReference type="SUPFAM" id="SSF47413">
    <property type="entry name" value="lambda repressor-like DNA-binding domains"/>
    <property type="match status" value="1"/>
</dbReference>
<evidence type="ECO:0000256" key="1">
    <source>
        <dbReference type="ARBA" id="ARBA00023015"/>
    </source>
</evidence>
<proteinExistence type="predicted"/>
<reference evidence="5" key="1">
    <citation type="submission" date="2023-08" db="EMBL/GenBank/DDBJ databases">
        <title>Genomic characterization of piscicolin 126 produced by Carnobacterium maltaromaticum CM22 strain isolated from salmon (Salmo salar).</title>
        <authorList>
            <person name="Gonzalez-Gragera E."/>
            <person name="Garcia-Lopez J.D."/>
            <person name="Teso-Perez C."/>
            <person name="Gimenez-Hernandez I."/>
            <person name="Peralta-Sanchez J.M."/>
            <person name="Valdivia E."/>
            <person name="Montalban-Lopez M."/>
            <person name="Martin-Platero A.M."/>
            <person name="Banos A."/>
            <person name="Martinez-Bueno M."/>
        </authorList>
    </citation>
    <scope>NUCLEOTIDE SEQUENCE</scope>
    <source>
        <strain evidence="5">CM22</strain>
    </source>
</reference>
<dbReference type="GO" id="GO:0000976">
    <property type="term" value="F:transcription cis-regulatory region binding"/>
    <property type="evidence" value="ECO:0007669"/>
    <property type="project" value="TreeGrafter"/>
</dbReference>
<feature type="domain" description="HTH lacI-type" evidence="4">
    <location>
        <begin position="2"/>
        <end position="55"/>
    </location>
</feature>
<evidence type="ECO:0000256" key="2">
    <source>
        <dbReference type="ARBA" id="ARBA00023125"/>
    </source>
</evidence>
<dbReference type="CDD" id="cd01542">
    <property type="entry name" value="PBP1_TreR-like"/>
    <property type="match status" value="1"/>
</dbReference>
<dbReference type="EMBL" id="JAVBVO010000002">
    <property type="protein sequence ID" value="MDZ5757521.1"/>
    <property type="molecule type" value="Genomic_DNA"/>
</dbReference>
<evidence type="ECO:0000313" key="6">
    <source>
        <dbReference type="Proteomes" id="UP001290462"/>
    </source>
</evidence>
<name>A0AAW9K2I6_CARML</name>
<dbReference type="PROSITE" id="PS50932">
    <property type="entry name" value="HTH_LACI_2"/>
    <property type="match status" value="1"/>
</dbReference>
<keyword evidence="1" id="KW-0805">Transcription regulation</keyword>
<dbReference type="Gene3D" id="3.40.50.2300">
    <property type="match status" value="2"/>
</dbReference>
<dbReference type="AlphaFoldDB" id="A0AAW9K2I6"/>
<evidence type="ECO:0000256" key="3">
    <source>
        <dbReference type="ARBA" id="ARBA00023163"/>
    </source>
</evidence>
<dbReference type="Proteomes" id="UP001290462">
    <property type="component" value="Unassembled WGS sequence"/>
</dbReference>
<keyword evidence="3" id="KW-0804">Transcription</keyword>